<dbReference type="SUPFAM" id="SSF55816">
    <property type="entry name" value="5'-nucleotidase (syn. UDP-sugar hydrolase), C-terminal domain"/>
    <property type="match status" value="1"/>
</dbReference>
<keyword evidence="2" id="KW-1133">Transmembrane helix</keyword>
<dbReference type="GO" id="GO:0009166">
    <property type="term" value="P:nucleotide catabolic process"/>
    <property type="evidence" value="ECO:0007669"/>
    <property type="project" value="InterPro"/>
</dbReference>
<evidence type="ECO:0000259" key="5">
    <source>
        <dbReference type="Pfam" id="PF02872"/>
    </source>
</evidence>
<evidence type="ECO:0000256" key="1">
    <source>
        <dbReference type="ARBA" id="ARBA00022729"/>
    </source>
</evidence>
<evidence type="ECO:0000256" key="2">
    <source>
        <dbReference type="SAM" id="Phobius"/>
    </source>
</evidence>
<evidence type="ECO:0000259" key="4">
    <source>
        <dbReference type="Pfam" id="PF00149"/>
    </source>
</evidence>
<dbReference type="RefSeq" id="WP_244671714.1">
    <property type="nucleotide sequence ID" value="NZ_LK995540.1"/>
</dbReference>
<dbReference type="InterPro" id="IPR036907">
    <property type="entry name" value="5'-Nucleotdase_C_sf"/>
</dbReference>
<organism evidence="6">
    <name type="scientific">Actinomyces succiniciruminis</name>
    <dbReference type="NCBI Taxonomy" id="1522002"/>
    <lineage>
        <taxon>Bacteria</taxon>
        <taxon>Bacillati</taxon>
        <taxon>Actinomycetota</taxon>
        <taxon>Actinomycetes</taxon>
        <taxon>Actinomycetales</taxon>
        <taxon>Actinomycetaceae</taxon>
        <taxon>Actinomyces</taxon>
    </lineage>
</organism>
<dbReference type="EMBL" id="LK995540">
    <property type="protein sequence ID" value="CED92400.1"/>
    <property type="molecule type" value="Genomic_DNA"/>
</dbReference>
<dbReference type="InterPro" id="IPR004843">
    <property type="entry name" value="Calcineurin-like_PHP"/>
</dbReference>
<proteinExistence type="predicted"/>
<evidence type="ECO:0000313" key="6">
    <source>
        <dbReference type="EMBL" id="CED92400.1"/>
    </source>
</evidence>
<dbReference type="InterPro" id="IPR029052">
    <property type="entry name" value="Metallo-depent_PP-like"/>
</dbReference>
<dbReference type="SUPFAM" id="SSF56300">
    <property type="entry name" value="Metallo-dependent phosphatases"/>
    <property type="match status" value="1"/>
</dbReference>
<dbReference type="Gene3D" id="3.60.21.10">
    <property type="match status" value="1"/>
</dbReference>
<dbReference type="GO" id="GO:0008253">
    <property type="term" value="F:5'-nucleotidase activity"/>
    <property type="evidence" value="ECO:0007669"/>
    <property type="project" value="TreeGrafter"/>
</dbReference>
<sequence length="807" mass="80871">MRSRHLARLVVPLTALCLAALDPGAVAAPTAVTGSAIGGPVVVAAPVGGMLSASPGASVADEQAAAAAAPAGADAATVTINLLGISDFGGHIERVSTDSEGAQLVSEPGAVALACEVAAARSATPGTLLVSTGDNVGGSAYISSVLDDQPTIDILNAIGLDVTAAGNHEFDNGATDLSARLLGAFDAPVLAANVTGNDALLAEGDGDGVWTTQVDGVTVGFIGLVTDSLPSLVAGSALEGLEVADLVHTANARAAALKDGDPDNGEADVVVVLAHEDAAVYATQFNGSVDAVFGGHTHVAHATTVTGKDGNRIAVVQSGQYGELLGNITLSFDPATGAVGVVQAANIDLAASSCATDAYGVQAIVDQAARESRAAGARVLTSLGTGFYRGTNTGSDPGANRSTESTAANLIADSYRAWLTTDIRPEGDHYVGLMNPGGVRADYLLGDLTEGEAYTVQPFGNEMGYAAYTGAQLKDVLAQQWQPDTSRPALMLGVSANVQVYIDQDAADELEEYWSRISNGAQTAAELESAIDAARARVIRSVYVDGVELDDDASVVVASNSFMLSGGDGFTVLRGGEVSSTGILDRAVTAEYLQGGGAASADLAKRQIGVDLDVDAAGGSATVRFTGLSFTAASEQAAPGAAAEVTATVALADGGTQHLTSAAIDATITPELPETGASTLKITLPADVDTTTCPADAGSGAGVSANAACAVVSFTLVAHDGSTRSVDLQALVPVAAAAAQADVGVPEAADQVIVAPADDPLAGFEVPDFLGSFSVMAVTVVAASGLACYRVIRRGLRRRHYAVPSEA</sequence>
<accession>A0A1L7RQ70</accession>
<protein>
    <submittedName>
        <fullName evidence="6">5'-nucleotidase, C-terminal domain protein</fullName>
    </submittedName>
</protein>
<dbReference type="Pfam" id="PF00149">
    <property type="entry name" value="Metallophos"/>
    <property type="match status" value="1"/>
</dbReference>
<keyword evidence="2" id="KW-0472">Membrane</keyword>
<feature type="transmembrane region" description="Helical" evidence="2">
    <location>
        <begin position="769"/>
        <end position="792"/>
    </location>
</feature>
<dbReference type="Gene3D" id="3.90.780.10">
    <property type="entry name" value="5'-Nucleotidase, C-terminal domain"/>
    <property type="match status" value="1"/>
</dbReference>
<name>A0A1L7RQ70_9ACTO</name>
<dbReference type="PANTHER" id="PTHR11575:SF24">
    <property type="entry name" value="5'-NUCLEOTIDASE"/>
    <property type="match status" value="1"/>
</dbReference>
<feature type="signal peptide" evidence="3">
    <location>
        <begin position="1"/>
        <end position="27"/>
    </location>
</feature>
<dbReference type="GO" id="GO:0008768">
    <property type="term" value="F:UDP-sugar diphosphatase activity"/>
    <property type="evidence" value="ECO:0007669"/>
    <property type="project" value="TreeGrafter"/>
</dbReference>
<dbReference type="AlphaFoldDB" id="A0A1L7RQ70"/>
<dbReference type="PRINTS" id="PR01607">
    <property type="entry name" value="APYRASEFAMLY"/>
</dbReference>
<feature type="domain" description="5'-Nucleotidase C-terminal" evidence="5">
    <location>
        <begin position="399"/>
        <end position="573"/>
    </location>
</feature>
<evidence type="ECO:0000256" key="3">
    <source>
        <dbReference type="SAM" id="SignalP"/>
    </source>
</evidence>
<keyword evidence="2" id="KW-0812">Transmembrane</keyword>
<dbReference type="InterPro" id="IPR008334">
    <property type="entry name" value="5'-Nucleotdase_C"/>
</dbReference>
<feature type="chain" id="PRO_5012182710" evidence="3">
    <location>
        <begin position="28"/>
        <end position="807"/>
    </location>
</feature>
<dbReference type="Pfam" id="PF02872">
    <property type="entry name" value="5_nucleotid_C"/>
    <property type="match status" value="1"/>
</dbReference>
<dbReference type="PANTHER" id="PTHR11575">
    <property type="entry name" value="5'-NUCLEOTIDASE-RELATED"/>
    <property type="match status" value="1"/>
</dbReference>
<gene>
    <name evidence="6" type="ORF">AAM4_2568</name>
</gene>
<feature type="domain" description="Calcineurin-like phosphoesterase" evidence="4">
    <location>
        <begin position="126"/>
        <end position="299"/>
    </location>
</feature>
<keyword evidence="1 3" id="KW-0732">Signal</keyword>
<dbReference type="GO" id="GO:0030288">
    <property type="term" value="C:outer membrane-bounded periplasmic space"/>
    <property type="evidence" value="ECO:0007669"/>
    <property type="project" value="TreeGrafter"/>
</dbReference>
<reference evidence="6" key="1">
    <citation type="submission" date="2014-07" db="EMBL/GenBank/DDBJ databases">
        <authorList>
            <person name="Zhang J.E."/>
            <person name="Yang H."/>
            <person name="Guo J."/>
            <person name="Deng Z."/>
            <person name="Luo H."/>
            <person name="Luo M."/>
            <person name="Zhao B."/>
        </authorList>
    </citation>
    <scope>NUCLEOTIDE SEQUENCE</scope>
    <source>
        <strain evidence="6">AM4</strain>
    </source>
</reference>
<dbReference type="InterPro" id="IPR006179">
    <property type="entry name" value="5_nucleotidase/apyrase"/>
</dbReference>